<proteinExistence type="predicted"/>
<evidence type="ECO:0000313" key="3">
    <source>
        <dbReference type="EMBL" id="KAK4420554.1"/>
    </source>
</evidence>
<reference evidence="3" key="2">
    <citation type="journal article" date="2024" name="Plant">
        <title>Genomic evolution and insights into agronomic trait innovations of Sesamum species.</title>
        <authorList>
            <person name="Miao H."/>
            <person name="Wang L."/>
            <person name="Qu L."/>
            <person name="Liu H."/>
            <person name="Sun Y."/>
            <person name="Le M."/>
            <person name="Wang Q."/>
            <person name="Wei S."/>
            <person name="Zheng Y."/>
            <person name="Lin W."/>
            <person name="Duan Y."/>
            <person name="Cao H."/>
            <person name="Xiong S."/>
            <person name="Wang X."/>
            <person name="Wei L."/>
            <person name="Li C."/>
            <person name="Ma Q."/>
            <person name="Ju M."/>
            <person name="Zhao R."/>
            <person name="Li G."/>
            <person name="Mu C."/>
            <person name="Tian Q."/>
            <person name="Mei H."/>
            <person name="Zhang T."/>
            <person name="Gao T."/>
            <person name="Zhang H."/>
        </authorList>
    </citation>
    <scope>NUCLEOTIDE SEQUENCE</scope>
    <source>
        <strain evidence="3">3651</strain>
    </source>
</reference>
<evidence type="ECO:0000259" key="2">
    <source>
        <dbReference type="Pfam" id="PF23005"/>
    </source>
</evidence>
<keyword evidence="4" id="KW-1185">Reference proteome</keyword>
<evidence type="ECO:0000256" key="1">
    <source>
        <dbReference type="ARBA" id="ARBA00022737"/>
    </source>
</evidence>
<dbReference type="InterPro" id="IPR000225">
    <property type="entry name" value="Armadillo"/>
</dbReference>
<gene>
    <name evidence="3" type="ORF">Salat_2005800</name>
</gene>
<dbReference type="Gene3D" id="1.25.10.10">
    <property type="entry name" value="Leucine-rich Repeat Variant"/>
    <property type="match status" value="2"/>
</dbReference>
<keyword evidence="1" id="KW-0677">Repeat</keyword>
<dbReference type="PANTHER" id="PTHR46043:SF2">
    <property type="entry name" value="ARM REPEAT SUPERFAMILY PROTEIN"/>
    <property type="match status" value="1"/>
</dbReference>
<dbReference type="Proteomes" id="UP001293254">
    <property type="component" value="Unassembled WGS sequence"/>
</dbReference>
<dbReference type="SUPFAM" id="SSF48371">
    <property type="entry name" value="ARM repeat"/>
    <property type="match status" value="1"/>
</dbReference>
<dbReference type="Pfam" id="PF00514">
    <property type="entry name" value="Arm"/>
    <property type="match status" value="2"/>
</dbReference>
<dbReference type="InterPro" id="IPR011989">
    <property type="entry name" value="ARM-like"/>
</dbReference>
<accession>A0AAE1XZM0</accession>
<dbReference type="EMBL" id="JACGWO010000008">
    <property type="protein sequence ID" value="KAK4420554.1"/>
    <property type="molecule type" value="Genomic_DNA"/>
</dbReference>
<dbReference type="InterPro" id="IPR054296">
    <property type="entry name" value="DUF7032"/>
</dbReference>
<comment type="caution">
    <text evidence="3">The sequence shown here is derived from an EMBL/GenBank/DDBJ whole genome shotgun (WGS) entry which is preliminary data.</text>
</comment>
<dbReference type="SMART" id="SM00185">
    <property type="entry name" value="ARM"/>
    <property type="match status" value="6"/>
</dbReference>
<dbReference type="PANTHER" id="PTHR46043">
    <property type="entry name" value="ARM REPEAT SUPERFAMILY PROTEIN"/>
    <property type="match status" value="1"/>
</dbReference>
<name>A0AAE1XZM0_9LAMI</name>
<dbReference type="Pfam" id="PF23005">
    <property type="entry name" value="DUF7032"/>
    <property type="match status" value="1"/>
</dbReference>
<feature type="domain" description="DUF7032" evidence="2">
    <location>
        <begin position="19"/>
        <end position="131"/>
    </location>
</feature>
<dbReference type="AlphaFoldDB" id="A0AAE1XZM0"/>
<dbReference type="InterPro" id="IPR016024">
    <property type="entry name" value="ARM-type_fold"/>
</dbReference>
<organism evidence="3 4">
    <name type="scientific">Sesamum alatum</name>
    <dbReference type="NCBI Taxonomy" id="300844"/>
    <lineage>
        <taxon>Eukaryota</taxon>
        <taxon>Viridiplantae</taxon>
        <taxon>Streptophyta</taxon>
        <taxon>Embryophyta</taxon>
        <taxon>Tracheophyta</taxon>
        <taxon>Spermatophyta</taxon>
        <taxon>Magnoliopsida</taxon>
        <taxon>eudicotyledons</taxon>
        <taxon>Gunneridae</taxon>
        <taxon>Pentapetalae</taxon>
        <taxon>asterids</taxon>
        <taxon>lamiids</taxon>
        <taxon>Lamiales</taxon>
        <taxon>Pedaliaceae</taxon>
        <taxon>Sesamum</taxon>
    </lineage>
</organism>
<evidence type="ECO:0000313" key="4">
    <source>
        <dbReference type="Proteomes" id="UP001293254"/>
    </source>
</evidence>
<protein>
    <recommendedName>
        <fullName evidence="2">DUF7032 domain-containing protein</fullName>
    </recommendedName>
</protein>
<sequence length="570" mass="61508">MHSAADPLSPPPPSENLDKINQLLDHLLPATLSITCFASRWQVLRAKLASLKSILSEVSDSPHWSENALLLPLLPALLSTVRRAETLCHHCCDVSSSVSRGKLLMQSDLDMAAGWLSKQINELELLLRSGVLHQSTAIVLSRPGASSSKEELAFFIKDLFTRLQIGGLEFKRKALDSLIQLLSEDDKSAAVVAKEGNMGCLISLLDLNGHDSIRELAVLAVSLLVSAGDFPRKCVFEEGALGPLLRIAECGSMPMKEKAAMAVEFITDDPDNSWAISAYGGIPILLELCKSGSLTAQSHAVGALRNVSVVEDIRNALAEEGTIPVLIQLLVSGSPSTQGKAANCISILASTSEYLRDLLLQEKGLQRLLHLFHECSTPDTLEHVLRAIYSLSASDTSYRILSGSTVFVVQIAELIKHGNVMLQHISASLLANLAISDGNKRAVGGCMSSLVKLMESMKPDGMQEVAAKALLSLLSVKSNRKEFVRDEKSLMRLMQMLDPKNEAVSKKFPVAVVAAIMAGGSQGCRKKLVAAGAYGHLQRLAETDVAGAKKALQRLSANRLTSILTRTWRE</sequence>
<reference evidence="3" key="1">
    <citation type="submission" date="2020-06" db="EMBL/GenBank/DDBJ databases">
        <authorList>
            <person name="Li T."/>
            <person name="Hu X."/>
            <person name="Zhang T."/>
            <person name="Song X."/>
            <person name="Zhang H."/>
            <person name="Dai N."/>
            <person name="Sheng W."/>
            <person name="Hou X."/>
            <person name="Wei L."/>
        </authorList>
    </citation>
    <scope>NUCLEOTIDE SEQUENCE</scope>
    <source>
        <strain evidence="3">3651</strain>
        <tissue evidence="3">Leaf</tissue>
    </source>
</reference>